<reference evidence="2 3" key="1">
    <citation type="submission" date="2018-04" db="EMBL/GenBank/DDBJ databases">
        <title>Genomic Encyclopedia of Type Strains, Phase III (KMG-III): the genomes of soil and plant-associated and newly described type strains.</title>
        <authorList>
            <person name="Whitman W."/>
        </authorList>
    </citation>
    <scope>NUCLEOTIDE SEQUENCE [LARGE SCALE GENOMIC DNA]</scope>
    <source>
        <strain evidence="2 3">MA101b</strain>
    </source>
</reference>
<evidence type="ECO:0000256" key="1">
    <source>
        <dbReference type="ARBA" id="ARBA00008791"/>
    </source>
</evidence>
<proteinExistence type="inferred from homology"/>
<dbReference type="PANTHER" id="PTHR46268">
    <property type="entry name" value="STRESS RESPONSE PROTEIN NHAX"/>
    <property type="match status" value="1"/>
</dbReference>
<evidence type="ECO:0008006" key="4">
    <source>
        <dbReference type="Google" id="ProtNLM"/>
    </source>
</evidence>
<dbReference type="SUPFAM" id="SSF52402">
    <property type="entry name" value="Adenine nucleotide alpha hydrolases-like"/>
    <property type="match status" value="2"/>
</dbReference>
<protein>
    <recommendedName>
        <fullName evidence="4">Universal stress protein UspA</fullName>
    </recommendedName>
</protein>
<dbReference type="AlphaFoldDB" id="A0A2T5GK66"/>
<dbReference type="Gene3D" id="3.40.50.12370">
    <property type="match status" value="1"/>
</dbReference>
<keyword evidence="3" id="KW-1185">Reference proteome</keyword>
<organism evidence="2 3">
    <name type="scientific">Sphingomonas aurantiaca</name>
    <dbReference type="NCBI Taxonomy" id="185949"/>
    <lineage>
        <taxon>Bacteria</taxon>
        <taxon>Pseudomonadati</taxon>
        <taxon>Pseudomonadota</taxon>
        <taxon>Alphaproteobacteria</taxon>
        <taxon>Sphingomonadales</taxon>
        <taxon>Sphingomonadaceae</taxon>
        <taxon>Sphingomonas</taxon>
    </lineage>
</organism>
<dbReference type="PANTHER" id="PTHR46268:SF15">
    <property type="entry name" value="UNIVERSAL STRESS PROTEIN HP_0031"/>
    <property type="match status" value="1"/>
</dbReference>
<evidence type="ECO:0000313" key="3">
    <source>
        <dbReference type="Proteomes" id="UP000244189"/>
    </source>
</evidence>
<comment type="similarity">
    <text evidence="1">Belongs to the universal stress protein A family.</text>
</comment>
<gene>
    <name evidence="2" type="ORF">C8J26_2562</name>
</gene>
<name>A0A2T5GK66_9SPHN</name>
<dbReference type="CDD" id="cd00293">
    <property type="entry name" value="USP-like"/>
    <property type="match status" value="1"/>
</dbReference>
<sequence>MTYSTLMVHLDGGRPNAALLDVAAALADQYDAAVIGIAACRPIPIATCDGYLGGEYAVIEREIVADELARAETEFHAHERLARHSLEWRSIPTLANLAHVVAEQARAADLIITTAGPGFADLATHADTGDLILRAGRPVLVVPDGPATATFSTIMVAWTDTRECRRAISDALPMLRAADRVVIAEVAIDPIDARAPIDDAAAWLARHGVDADKVVARMKGTSIDTLAALADGVEADLVVAGAYGHSRIREWAFGGVTRDLLLHSRRCTLLSH</sequence>
<dbReference type="Proteomes" id="UP000244189">
    <property type="component" value="Unassembled WGS sequence"/>
</dbReference>
<evidence type="ECO:0000313" key="2">
    <source>
        <dbReference type="EMBL" id="PTQ59710.1"/>
    </source>
</evidence>
<dbReference type="RefSeq" id="WP_107958409.1">
    <property type="nucleotide sequence ID" value="NZ_JASPFP010000001.1"/>
</dbReference>
<comment type="caution">
    <text evidence="2">The sequence shown here is derived from an EMBL/GenBank/DDBJ whole genome shotgun (WGS) entry which is preliminary data.</text>
</comment>
<dbReference type="EMBL" id="QAOG01000004">
    <property type="protein sequence ID" value="PTQ59710.1"/>
    <property type="molecule type" value="Genomic_DNA"/>
</dbReference>
<accession>A0A2T5GK66</accession>